<evidence type="ECO:0008006" key="10">
    <source>
        <dbReference type="Google" id="ProtNLM"/>
    </source>
</evidence>
<dbReference type="OrthoDB" id="5590282at2759"/>
<evidence type="ECO:0000313" key="8">
    <source>
        <dbReference type="EMBL" id="TDH66442.1"/>
    </source>
</evidence>
<keyword evidence="9" id="KW-1185">Reference proteome</keyword>
<feature type="domain" description="Cyclin-like" evidence="6">
    <location>
        <begin position="607"/>
        <end position="694"/>
    </location>
</feature>
<feature type="compositionally biased region" description="Low complexity" evidence="5">
    <location>
        <begin position="79"/>
        <end position="89"/>
    </location>
</feature>
<comment type="similarity">
    <text evidence="4">Belongs to the cyclin family.</text>
</comment>
<dbReference type="InterPro" id="IPR004367">
    <property type="entry name" value="Cyclin_C-dom"/>
</dbReference>
<dbReference type="InterPro" id="IPR036915">
    <property type="entry name" value="Cyclin-like_sf"/>
</dbReference>
<dbReference type="GO" id="GO:0051301">
    <property type="term" value="P:cell division"/>
    <property type="evidence" value="ECO:0007669"/>
    <property type="project" value="UniProtKB-KW"/>
</dbReference>
<evidence type="ECO:0000256" key="4">
    <source>
        <dbReference type="RuleBase" id="RU000383"/>
    </source>
</evidence>
<keyword evidence="1" id="KW-0132">Cell division</keyword>
<dbReference type="SMART" id="SM00385">
    <property type="entry name" value="CYCLIN"/>
    <property type="match status" value="2"/>
</dbReference>
<comment type="caution">
    <text evidence="8">The sequence shown here is derived from an EMBL/GenBank/DDBJ whole genome shotgun (WGS) entry which is preliminary data.</text>
</comment>
<keyword evidence="3" id="KW-0131">Cell cycle</keyword>
<feature type="region of interest" description="Disordered" evidence="5">
    <location>
        <begin position="24"/>
        <end position="112"/>
    </location>
</feature>
<sequence>MVFTEITALVHSRWQKLRGALDTKGHERRVQQRLEKKRAKQQRKAARRALREARRGQRKQRHALSPTMIGEHTDDEPESSTSRTSSLSSGDKQLKGTLKISGETRARSTENDEAKNCISVAMKDIYERRWDLLKPSSPEYVCMGSGSGQIVEEVLANTAMPQLSTKVEPKIEAQLKQGEIYDSLGGYSTVDDEEDELLTRNRRTSTSTVPFDWKAEMEESIEITEASEPTESSYFIKEELLETSTAASKETNSALFLSSSVLVETNSRSENEADDGSSMLEEEDCLTVVVDNSFSGHGSLPRSTAAEEHASDEVAAEAKIINVTISFKEAQLNVEVESREAIVEYIDSATGHKLLSESLIVPAENEAREASCTCLDIPFGDKIKLLDQSTPKKLADAETKGPKVFTMDEKVAKVKTEELSEVVKKGETVAIKFFELGVDECMIRHTVGSPSQSFDMCTKESGVCSPGTTDEYASSIYENLRAREHRYHVTEDIFAKQQGVHSKMRALLVDWLVEVHQRFELEAQTLFLAVNYLDRYVAQVPVKSQRYQLVGVAALLIASKFEEIYPCDMEDLLYICERSYVKADLVDCEMNLLNKLDFNLAVPSVSTFLCFYLEHFDEDKERISQLASYFAECSLLDFIYGSTYEPSVIACACLVAAYCYVENQTPCRIWNTRFVELTGYQVSTILPCTRDLLTVLIQPSELAAVTTKYSAKEYGEVAQLPLRDLKALLH</sequence>
<dbReference type="EMBL" id="SHOA02000017">
    <property type="protein sequence ID" value="TDH66442.1"/>
    <property type="molecule type" value="Genomic_DNA"/>
</dbReference>
<protein>
    <recommendedName>
        <fullName evidence="10">Cyclin N-terminal domain-containing protein</fullName>
    </recommendedName>
</protein>
<reference evidence="8 9" key="1">
    <citation type="journal article" date="2021" name="Genome Biol.">
        <title>AFLAP: assembly-free linkage analysis pipeline using k-mers from genome sequencing data.</title>
        <authorList>
            <person name="Fletcher K."/>
            <person name="Zhang L."/>
            <person name="Gil J."/>
            <person name="Han R."/>
            <person name="Cavanaugh K."/>
            <person name="Michelmore R."/>
        </authorList>
    </citation>
    <scope>NUCLEOTIDE SEQUENCE [LARGE SCALE GENOMIC DNA]</scope>
    <source>
        <strain evidence="8 9">SF5</strain>
    </source>
</reference>
<evidence type="ECO:0000259" key="6">
    <source>
        <dbReference type="SMART" id="SM00385"/>
    </source>
</evidence>
<evidence type="ECO:0000256" key="2">
    <source>
        <dbReference type="ARBA" id="ARBA00023127"/>
    </source>
</evidence>
<dbReference type="Pfam" id="PF02984">
    <property type="entry name" value="Cyclin_C"/>
    <property type="match status" value="1"/>
</dbReference>
<dbReference type="InterPro" id="IPR048258">
    <property type="entry name" value="Cyclins_cyclin-box"/>
</dbReference>
<dbReference type="Pfam" id="PF00134">
    <property type="entry name" value="Cyclin_N"/>
    <property type="match status" value="1"/>
</dbReference>
<dbReference type="InterPro" id="IPR039361">
    <property type="entry name" value="Cyclin"/>
</dbReference>
<feature type="compositionally biased region" description="Basic and acidic residues" evidence="5">
    <location>
        <begin position="102"/>
        <end position="112"/>
    </location>
</feature>
<feature type="compositionally biased region" description="Basic residues" evidence="5">
    <location>
        <begin position="35"/>
        <end position="48"/>
    </location>
</feature>
<dbReference type="FunFam" id="1.10.472.10:FF:000001">
    <property type="entry name" value="G2/mitotic-specific cyclin"/>
    <property type="match status" value="1"/>
</dbReference>
<evidence type="ECO:0000256" key="1">
    <source>
        <dbReference type="ARBA" id="ARBA00022618"/>
    </source>
</evidence>
<evidence type="ECO:0000313" key="9">
    <source>
        <dbReference type="Proteomes" id="UP000294530"/>
    </source>
</evidence>
<dbReference type="RefSeq" id="XP_067815941.1">
    <property type="nucleotide sequence ID" value="XM_067967498.1"/>
</dbReference>
<dbReference type="KEGG" id="blac:94353169"/>
<dbReference type="PANTHER" id="PTHR10177">
    <property type="entry name" value="CYCLINS"/>
    <property type="match status" value="1"/>
</dbReference>
<dbReference type="PROSITE" id="PS00292">
    <property type="entry name" value="CYCLINS"/>
    <property type="match status" value="1"/>
</dbReference>
<feature type="compositionally biased region" description="Basic and acidic residues" evidence="5">
    <location>
        <begin position="24"/>
        <end position="34"/>
    </location>
</feature>
<name>A0A976FGT1_BRELC</name>
<evidence type="ECO:0000256" key="3">
    <source>
        <dbReference type="ARBA" id="ARBA00023306"/>
    </source>
</evidence>
<dbReference type="GeneID" id="94353169"/>
<organism evidence="8 9">
    <name type="scientific">Bremia lactucae</name>
    <name type="common">Lettuce downy mildew</name>
    <dbReference type="NCBI Taxonomy" id="4779"/>
    <lineage>
        <taxon>Eukaryota</taxon>
        <taxon>Sar</taxon>
        <taxon>Stramenopiles</taxon>
        <taxon>Oomycota</taxon>
        <taxon>Peronosporomycetes</taxon>
        <taxon>Peronosporales</taxon>
        <taxon>Peronosporaceae</taxon>
        <taxon>Bremia</taxon>
    </lineage>
</organism>
<dbReference type="InterPro" id="IPR006671">
    <property type="entry name" value="Cyclin_N"/>
</dbReference>
<keyword evidence="2 4" id="KW-0195">Cyclin</keyword>
<accession>A0A976FGT1</accession>
<evidence type="ECO:0000259" key="7">
    <source>
        <dbReference type="SMART" id="SM01332"/>
    </source>
</evidence>
<dbReference type="AlphaFoldDB" id="A0A976FGT1"/>
<feature type="domain" description="Cyclin-like" evidence="6">
    <location>
        <begin position="510"/>
        <end position="594"/>
    </location>
</feature>
<dbReference type="Proteomes" id="UP000294530">
    <property type="component" value="Unassembled WGS sequence"/>
</dbReference>
<feature type="domain" description="Cyclin C-terminal" evidence="7">
    <location>
        <begin position="603"/>
        <end position="723"/>
    </location>
</feature>
<dbReference type="SMART" id="SM01332">
    <property type="entry name" value="Cyclin_C"/>
    <property type="match status" value="1"/>
</dbReference>
<gene>
    <name evidence="8" type="ORF">CCR75_009459</name>
</gene>
<evidence type="ECO:0000256" key="5">
    <source>
        <dbReference type="SAM" id="MobiDB-lite"/>
    </source>
</evidence>
<dbReference type="SUPFAM" id="SSF47954">
    <property type="entry name" value="Cyclin-like"/>
    <property type="match status" value="2"/>
</dbReference>
<dbReference type="InterPro" id="IPR013763">
    <property type="entry name" value="Cyclin-like_dom"/>
</dbReference>
<dbReference type="Gene3D" id="1.10.472.10">
    <property type="entry name" value="Cyclin-like"/>
    <property type="match status" value="2"/>
</dbReference>
<proteinExistence type="inferred from homology"/>